<evidence type="ECO:0008006" key="5">
    <source>
        <dbReference type="Google" id="ProtNLM"/>
    </source>
</evidence>
<dbReference type="PANTHER" id="PTHR47932">
    <property type="entry name" value="ATPASE EXPRESSION PROTEIN 3"/>
    <property type="match status" value="1"/>
</dbReference>
<keyword evidence="1" id="KW-0677">Repeat</keyword>
<dbReference type="Proteomes" id="UP000886520">
    <property type="component" value="Chromosome 19"/>
</dbReference>
<proteinExistence type="predicted"/>
<accession>A0A9D4UDY9</accession>
<dbReference type="Pfam" id="PF13041">
    <property type="entry name" value="PPR_2"/>
    <property type="match status" value="1"/>
</dbReference>
<feature type="repeat" description="PPR" evidence="2">
    <location>
        <begin position="663"/>
        <end position="697"/>
    </location>
</feature>
<dbReference type="NCBIfam" id="TIGR00756">
    <property type="entry name" value="PPR"/>
    <property type="match status" value="4"/>
</dbReference>
<evidence type="ECO:0000313" key="4">
    <source>
        <dbReference type="Proteomes" id="UP000886520"/>
    </source>
</evidence>
<organism evidence="3 4">
    <name type="scientific">Adiantum capillus-veneris</name>
    <name type="common">Maidenhair fern</name>
    <dbReference type="NCBI Taxonomy" id="13818"/>
    <lineage>
        <taxon>Eukaryota</taxon>
        <taxon>Viridiplantae</taxon>
        <taxon>Streptophyta</taxon>
        <taxon>Embryophyta</taxon>
        <taxon>Tracheophyta</taxon>
        <taxon>Polypodiopsida</taxon>
        <taxon>Polypodiidae</taxon>
        <taxon>Polypodiales</taxon>
        <taxon>Pteridineae</taxon>
        <taxon>Pteridaceae</taxon>
        <taxon>Vittarioideae</taxon>
        <taxon>Adiantum</taxon>
    </lineage>
</organism>
<feature type="non-terminal residue" evidence="3">
    <location>
        <position position="1"/>
    </location>
</feature>
<sequence>HIFNHKTPGKLITTRKCNFPKACVRVKERMQRWACKQACLSRLLLHNGHRLRALSQEHHLRWQNRQHRGFCASPVSHELLSEASLGGDVAGDSTVQGRWVAEGEGDGLSSAAVQRRSLRKANTQPVSDLERACIQMLWRRNSAEPIEVTLDRAQFPLTAPNLSLVLTHIRSSRDALRLYLCFLRANPSFVPEKALVDALGRFWRHERDRFPVFMAILTDLRSPSCVVTPRKLTSLLRGYGWAGLVDDVLGYLSSCEASYGFKPDFVHYSCALHTCVAEKRLDVALQIFDQMKENGCPPTYDTFHSLIRGLLYMKLAEEAGALFEQMIQSKLVKPSDLPSRVVSYVNIVNELLHCEDMRHVHSFLLRMNDLGFVPDYFTCAKVLNAYPARGLMQEQHELYADLKAKHIIPDLDGIRRFVNKHNQGSLTLDAQSLLKSLLTTLESASYSGNVETTSGNKPRASVVSLESSSNHGCTPTSDTELCKADILIFDRVIYGLCVQEKAEDAFELLVRMVEDPDCTIIPTAITSAILFDSLCKASVWEAAEQCLRLMMEWGHMPELKVYNAWVQGSVKADRLENVSKFLNQYADRDLSLENLSHTVLIEKFCTAGKWDEAMKMMRDAKNAIGTPDVVSYSRMIQSFAKAGDFEAPRKLLAEMVEKGITPYALPFTPLVQRLCLSGNLDEALAFVEEIEAKGCKPVPSLYTLLVSAYCKANRLQDAFNVMDIMKAKGVTPDPQTHKDLFGSCMGTRTLKPTVQAV</sequence>
<dbReference type="InterPro" id="IPR011990">
    <property type="entry name" value="TPR-like_helical_dom_sf"/>
</dbReference>
<dbReference type="PANTHER" id="PTHR47932:SF63">
    <property type="entry name" value="OS08G0290000 PROTEIN"/>
    <property type="match status" value="1"/>
</dbReference>
<name>A0A9D4UDY9_ADICA</name>
<evidence type="ECO:0000313" key="3">
    <source>
        <dbReference type="EMBL" id="KAI5065748.1"/>
    </source>
</evidence>
<dbReference type="InterPro" id="IPR002885">
    <property type="entry name" value="PPR_rpt"/>
</dbReference>
<feature type="repeat" description="PPR" evidence="2">
    <location>
        <begin position="523"/>
        <end position="557"/>
    </location>
</feature>
<dbReference type="PROSITE" id="PS51375">
    <property type="entry name" value="PPR"/>
    <property type="match status" value="5"/>
</dbReference>
<protein>
    <recommendedName>
        <fullName evidence="5">Pentatricopeptide repeat-containing protein</fullName>
    </recommendedName>
</protein>
<keyword evidence="4" id="KW-1185">Reference proteome</keyword>
<dbReference type="Gene3D" id="1.25.40.10">
    <property type="entry name" value="Tetratricopeptide repeat domain"/>
    <property type="match status" value="4"/>
</dbReference>
<evidence type="ECO:0000256" key="2">
    <source>
        <dbReference type="PROSITE-ProRule" id="PRU00708"/>
    </source>
</evidence>
<dbReference type="Pfam" id="PF13812">
    <property type="entry name" value="PPR_3"/>
    <property type="match status" value="1"/>
</dbReference>
<comment type="caution">
    <text evidence="3">The sequence shown here is derived from an EMBL/GenBank/DDBJ whole genome shotgun (WGS) entry which is preliminary data.</text>
</comment>
<feature type="repeat" description="PPR" evidence="2">
    <location>
        <begin position="628"/>
        <end position="662"/>
    </location>
</feature>
<dbReference type="Pfam" id="PF01535">
    <property type="entry name" value="PPR"/>
    <property type="match status" value="4"/>
</dbReference>
<reference evidence="3" key="1">
    <citation type="submission" date="2021-01" db="EMBL/GenBank/DDBJ databases">
        <title>Adiantum capillus-veneris genome.</title>
        <authorList>
            <person name="Fang Y."/>
            <person name="Liao Q."/>
        </authorList>
    </citation>
    <scope>NUCLEOTIDE SEQUENCE</scope>
    <source>
        <strain evidence="3">H3</strain>
        <tissue evidence="3">Leaf</tissue>
    </source>
</reference>
<dbReference type="OrthoDB" id="1899580at2759"/>
<evidence type="ECO:0000256" key="1">
    <source>
        <dbReference type="ARBA" id="ARBA00022737"/>
    </source>
</evidence>
<feature type="repeat" description="PPR" evidence="2">
    <location>
        <begin position="264"/>
        <end position="298"/>
    </location>
</feature>
<dbReference type="EMBL" id="JABFUD020000019">
    <property type="protein sequence ID" value="KAI5065748.1"/>
    <property type="molecule type" value="Genomic_DNA"/>
</dbReference>
<gene>
    <name evidence="3" type="ORF">GOP47_0020443</name>
</gene>
<dbReference type="AlphaFoldDB" id="A0A9D4UDY9"/>
<feature type="repeat" description="PPR" evidence="2">
    <location>
        <begin position="698"/>
        <end position="732"/>
    </location>
</feature>